<organism evidence="2 3">
    <name type="scientific">Asticcacaulis aquaticus</name>
    <dbReference type="NCBI Taxonomy" id="2984212"/>
    <lineage>
        <taxon>Bacteria</taxon>
        <taxon>Pseudomonadati</taxon>
        <taxon>Pseudomonadota</taxon>
        <taxon>Alphaproteobacteria</taxon>
        <taxon>Caulobacterales</taxon>
        <taxon>Caulobacteraceae</taxon>
        <taxon>Asticcacaulis</taxon>
    </lineage>
</organism>
<proteinExistence type="predicted"/>
<reference evidence="2 3" key="1">
    <citation type="submission" date="2023-01" db="EMBL/GenBank/DDBJ databases">
        <title>Novel species of the genus Asticcacaulis isolated from rivers.</title>
        <authorList>
            <person name="Lu H."/>
        </authorList>
    </citation>
    <scope>NUCLEOTIDE SEQUENCE [LARGE SCALE GENOMIC DNA]</scope>
    <source>
        <strain evidence="2 3">BYS171W</strain>
    </source>
</reference>
<comment type="caution">
    <text evidence="2">The sequence shown here is derived from an EMBL/GenBank/DDBJ whole genome shotgun (WGS) entry which is preliminary data.</text>
</comment>
<dbReference type="PROSITE" id="PS51257">
    <property type="entry name" value="PROKAR_LIPOPROTEIN"/>
    <property type="match status" value="1"/>
</dbReference>
<evidence type="ECO:0000256" key="1">
    <source>
        <dbReference type="SAM" id="SignalP"/>
    </source>
</evidence>
<feature type="signal peptide" evidence="1">
    <location>
        <begin position="1"/>
        <end position="19"/>
    </location>
</feature>
<dbReference type="RefSeq" id="WP_272746517.1">
    <property type="nucleotide sequence ID" value="NZ_JAQQKX010000001.1"/>
</dbReference>
<gene>
    <name evidence="2" type="ORF">PQU92_01895</name>
</gene>
<name>A0ABT5HPL3_9CAUL</name>
<keyword evidence="1" id="KW-0732">Signal</keyword>
<evidence type="ECO:0008006" key="4">
    <source>
        <dbReference type="Google" id="ProtNLM"/>
    </source>
</evidence>
<sequence>MRGLWILAACLLSGCQTAAAVPARIDLSDPATQISVTTALAKAVGRARIELGPVDPDGRVITVLPPPPGPLETHATAVPIRFDIVREGGTCYAVRQDTKTRVSLPKVTCTAN</sequence>
<protein>
    <recommendedName>
        <fullName evidence="4">Lipoprotein</fullName>
    </recommendedName>
</protein>
<evidence type="ECO:0000313" key="3">
    <source>
        <dbReference type="Proteomes" id="UP001214854"/>
    </source>
</evidence>
<keyword evidence="3" id="KW-1185">Reference proteome</keyword>
<evidence type="ECO:0000313" key="2">
    <source>
        <dbReference type="EMBL" id="MDC7682007.1"/>
    </source>
</evidence>
<feature type="chain" id="PRO_5047334062" description="Lipoprotein" evidence="1">
    <location>
        <begin position="20"/>
        <end position="112"/>
    </location>
</feature>
<accession>A0ABT5HPL3</accession>
<dbReference type="EMBL" id="JAQQKX010000001">
    <property type="protein sequence ID" value="MDC7682007.1"/>
    <property type="molecule type" value="Genomic_DNA"/>
</dbReference>
<dbReference type="Proteomes" id="UP001214854">
    <property type="component" value="Unassembled WGS sequence"/>
</dbReference>